<dbReference type="GO" id="GO:0022857">
    <property type="term" value="F:transmembrane transporter activity"/>
    <property type="evidence" value="ECO:0007669"/>
    <property type="project" value="InterPro"/>
</dbReference>
<keyword evidence="3 6" id="KW-0812">Transmembrane</keyword>
<feature type="transmembrane region" description="Helical" evidence="6">
    <location>
        <begin position="223"/>
        <end position="244"/>
    </location>
</feature>
<dbReference type="PANTHER" id="PTHR43124:SF3">
    <property type="entry name" value="CHLORAMPHENICOL EFFLUX PUMP RV0191"/>
    <property type="match status" value="1"/>
</dbReference>
<feature type="transmembrane region" description="Helical" evidence="6">
    <location>
        <begin position="125"/>
        <end position="143"/>
    </location>
</feature>
<keyword evidence="5 6" id="KW-0472">Membrane</keyword>
<keyword evidence="2" id="KW-1003">Cell membrane</keyword>
<evidence type="ECO:0000256" key="6">
    <source>
        <dbReference type="SAM" id="Phobius"/>
    </source>
</evidence>
<dbReference type="InterPro" id="IPR036259">
    <property type="entry name" value="MFS_trans_sf"/>
</dbReference>
<feature type="transmembrane region" description="Helical" evidence="6">
    <location>
        <begin position="288"/>
        <end position="305"/>
    </location>
</feature>
<comment type="subcellular location">
    <subcellularLocation>
        <location evidence="1">Cell membrane</location>
        <topology evidence="1">Multi-pass membrane protein</topology>
    </subcellularLocation>
</comment>
<dbReference type="Proteomes" id="UP000220629">
    <property type="component" value="Unassembled WGS sequence"/>
</dbReference>
<dbReference type="AlphaFoldDB" id="A0A2A7SBM1"/>
<evidence type="ECO:0000256" key="3">
    <source>
        <dbReference type="ARBA" id="ARBA00022692"/>
    </source>
</evidence>
<sequence length="411" mass="42340">MSGSSDVAGDVISVSAELSPRHTRRALFALGVGGFGIGTGEFVIMGLLPNAASDLGVSIPSAGYLISIYALGVVIGAPVFAVLGARWPRRSLLIALMLFFALGNLASAIVPGFAGVAAARFLSGLPHGTYFGVAALVAAGLVPREKRAQAVASVFLGLTIATLLGVPMVAAIGEWLGWRAAFAIVGAIGALTAVLVRCWVPFMPGDAAANPLRELGALRRKQVLLTLATGAIGFGGLFSVFSYVKPTMTELAHLPVAAVPIVLALFGIGTVAGNLLGARFADRALDRTARYVLVWTVLVTGAFWFTAHYAVAGSINVLLVGTVMALGAILQTRLMDVAGDAQTLAAALNHSAFNIANALGAWLGGLAIDAGMGWSSTGWVGALLAICGLAVHHWAVVDMRRHPEHHPAQPM</sequence>
<feature type="transmembrane region" description="Helical" evidence="6">
    <location>
        <begin position="351"/>
        <end position="372"/>
    </location>
</feature>
<accession>A0A2A7SBM1</accession>
<comment type="caution">
    <text evidence="8">The sequence shown here is derived from an EMBL/GenBank/DDBJ whole genome shotgun (WGS) entry which is preliminary data.</text>
</comment>
<feature type="transmembrane region" description="Helical" evidence="6">
    <location>
        <begin position="378"/>
        <end position="397"/>
    </location>
</feature>
<gene>
    <name evidence="8" type="ORF">CRM94_01575</name>
</gene>
<protein>
    <submittedName>
        <fullName evidence="8">MFS transporter</fullName>
    </submittedName>
</protein>
<proteinExistence type="predicted"/>
<feature type="transmembrane region" description="Helical" evidence="6">
    <location>
        <begin position="150"/>
        <end position="172"/>
    </location>
</feature>
<dbReference type="GO" id="GO:0005886">
    <property type="term" value="C:plasma membrane"/>
    <property type="evidence" value="ECO:0007669"/>
    <property type="project" value="UniProtKB-SubCell"/>
</dbReference>
<evidence type="ECO:0000259" key="7">
    <source>
        <dbReference type="PROSITE" id="PS50850"/>
    </source>
</evidence>
<feature type="transmembrane region" description="Helical" evidence="6">
    <location>
        <begin position="178"/>
        <end position="202"/>
    </location>
</feature>
<feature type="transmembrane region" description="Helical" evidence="6">
    <location>
        <begin position="27"/>
        <end position="49"/>
    </location>
</feature>
<feature type="transmembrane region" description="Helical" evidence="6">
    <location>
        <begin position="92"/>
        <end position="119"/>
    </location>
</feature>
<dbReference type="RefSeq" id="WP_098151383.1">
    <property type="nucleotide sequence ID" value="NZ_CADEXV010000007.1"/>
</dbReference>
<dbReference type="SUPFAM" id="SSF103473">
    <property type="entry name" value="MFS general substrate transporter"/>
    <property type="match status" value="1"/>
</dbReference>
<evidence type="ECO:0000256" key="2">
    <source>
        <dbReference type="ARBA" id="ARBA00022475"/>
    </source>
</evidence>
<evidence type="ECO:0000256" key="5">
    <source>
        <dbReference type="ARBA" id="ARBA00023136"/>
    </source>
</evidence>
<dbReference type="InterPro" id="IPR050189">
    <property type="entry name" value="MFS_Efflux_Transporters"/>
</dbReference>
<dbReference type="PANTHER" id="PTHR43124">
    <property type="entry name" value="PURINE EFFLUX PUMP PBUE"/>
    <property type="match status" value="1"/>
</dbReference>
<evidence type="ECO:0000256" key="4">
    <source>
        <dbReference type="ARBA" id="ARBA00022989"/>
    </source>
</evidence>
<organism evidence="8 9">
    <name type="scientific">Burkholderia gladioli</name>
    <name type="common">Pseudomonas marginata</name>
    <name type="synonym">Phytomonas marginata</name>
    <dbReference type="NCBI Taxonomy" id="28095"/>
    <lineage>
        <taxon>Bacteria</taxon>
        <taxon>Pseudomonadati</taxon>
        <taxon>Pseudomonadota</taxon>
        <taxon>Betaproteobacteria</taxon>
        <taxon>Burkholderiales</taxon>
        <taxon>Burkholderiaceae</taxon>
        <taxon>Burkholderia</taxon>
    </lineage>
</organism>
<reference evidence="9" key="1">
    <citation type="submission" date="2017-09" db="EMBL/GenBank/DDBJ databases">
        <title>FDA dAtabase for Regulatory Grade micrObial Sequences (FDA-ARGOS): Supporting development and validation of Infectious Disease Dx tests.</title>
        <authorList>
            <person name="Minogue T."/>
            <person name="Wolcott M."/>
            <person name="Wasieloski L."/>
            <person name="Aguilar W."/>
            <person name="Moore D."/>
            <person name="Tallon L."/>
            <person name="Sadzewicz L."/>
            <person name="Ott S."/>
            <person name="Zhao X."/>
            <person name="Nagaraj S."/>
            <person name="Vavikolanu K."/>
            <person name="Aluvathingal J."/>
            <person name="Nadendla S."/>
            <person name="Sichtig H."/>
        </authorList>
    </citation>
    <scope>NUCLEOTIDE SEQUENCE [LARGE SCALE GENOMIC DNA]</scope>
    <source>
        <strain evidence="9">FDAARGOS_390</strain>
    </source>
</reference>
<dbReference type="CDD" id="cd17324">
    <property type="entry name" value="MFS_NepI_like"/>
    <property type="match status" value="1"/>
</dbReference>
<evidence type="ECO:0000313" key="9">
    <source>
        <dbReference type="Proteomes" id="UP000220629"/>
    </source>
</evidence>
<evidence type="ECO:0000313" key="8">
    <source>
        <dbReference type="EMBL" id="PEH40956.1"/>
    </source>
</evidence>
<keyword evidence="4 6" id="KW-1133">Transmembrane helix</keyword>
<dbReference type="InterPro" id="IPR020846">
    <property type="entry name" value="MFS_dom"/>
</dbReference>
<dbReference type="Pfam" id="PF07690">
    <property type="entry name" value="MFS_1"/>
    <property type="match status" value="1"/>
</dbReference>
<feature type="transmembrane region" description="Helical" evidence="6">
    <location>
        <begin position="61"/>
        <end position="85"/>
    </location>
</feature>
<feature type="transmembrane region" description="Helical" evidence="6">
    <location>
        <begin position="311"/>
        <end position="330"/>
    </location>
</feature>
<dbReference type="PROSITE" id="PS50850">
    <property type="entry name" value="MFS"/>
    <property type="match status" value="1"/>
</dbReference>
<feature type="domain" description="Major facilitator superfamily (MFS) profile" evidence="7">
    <location>
        <begin position="26"/>
        <end position="400"/>
    </location>
</feature>
<dbReference type="Gene3D" id="1.20.1250.20">
    <property type="entry name" value="MFS general substrate transporter like domains"/>
    <property type="match status" value="2"/>
</dbReference>
<evidence type="ECO:0000256" key="1">
    <source>
        <dbReference type="ARBA" id="ARBA00004651"/>
    </source>
</evidence>
<name>A0A2A7SBM1_BURGA</name>
<dbReference type="EMBL" id="PDDY01000001">
    <property type="protein sequence ID" value="PEH40956.1"/>
    <property type="molecule type" value="Genomic_DNA"/>
</dbReference>
<dbReference type="InterPro" id="IPR011701">
    <property type="entry name" value="MFS"/>
</dbReference>
<feature type="transmembrane region" description="Helical" evidence="6">
    <location>
        <begin position="256"/>
        <end position="276"/>
    </location>
</feature>